<dbReference type="EMBL" id="CP002659">
    <property type="protein sequence ID" value="AEC02011.1"/>
    <property type="molecule type" value="Genomic_DNA"/>
</dbReference>
<keyword evidence="8" id="KW-0378">Hydrolase</keyword>
<comment type="cofactor">
    <cofactor evidence="1">
        <name>Co(2+)</name>
        <dbReference type="ChEBI" id="CHEBI:48828"/>
    </cofactor>
</comment>
<gene>
    <name evidence="10" type="ordered locus">Spico_0786</name>
</gene>
<keyword evidence="6" id="KW-0645">Protease</keyword>
<evidence type="ECO:0000256" key="6">
    <source>
        <dbReference type="ARBA" id="ARBA00022670"/>
    </source>
</evidence>
<keyword evidence="11" id="KW-1185">Reference proteome</keyword>
<dbReference type="HOGENOM" id="CLU_057697_0_0_12"/>
<dbReference type="GO" id="GO:0008237">
    <property type="term" value="F:metallopeptidase activity"/>
    <property type="evidence" value="ECO:0007669"/>
    <property type="project" value="UniProtKB-KW"/>
</dbReference>
<evidence type="ECO:0000313" key="10">
    <source>
        <dbReference type="EMBL" id="AEC02011.1"/>
    </source>
</evidence>
<dbReference type="OrthoDB" id="9803993at2"/>
<dbReference type="Gene3D" id="3.40.1830.10">
    <property type="entry name" value="Thermophilic metalloprotease (M29)"/>
    <property type="match status" value="1"/>
</dbReference>
<dbReference type="GO" id="GO:0046872">
    <property type="term" value="F:metal ion binding"/>
    <property type="evidence" value="ECO:0007669"/>
    <property type="project" value="UniProtKB-KW"/>
</dbReference>
<dbReference type="KEGG" id="scc:Spico_0786"/>
<reference evidence="10 11" key="2">
    <citation type="journal article" date="2012" name="Stand. Genomic Sci.">
        <title>Complete genome sequence of the termite hindgut bacterium Spirochaeta coccoides type strain (SPN1(T)), reclassification in the genus Sphaerochaeta as Sphaerochaeta coccoides comb. nov. and emendations of the family Spirochaetaceae and the genus Sphaerochaeta.</title>
        <authorList>
            <person name="Abt B."/>
            <person name="Han C."/>
            <person name="Scheuner C."/>
            <person name="Lu M."/>
            <person name="Lapidus A."/>
            <person name="Nolan M."/>
            <person name="Lucas S."/>
            <person name="Hammon N."/>
            <person name="Deshpande S."/>
            <person name="Cheng J.F."/>
            <person name="Tapia R."/>
            <person name="Goodwin L.A."/>
            <person name="Pitluck S."/>
            <person name="Liolios K."/>
            <person name="Pagani I."/>
            <person name="Ivanova N."/>
            <person name="Mavromatis K."/>
            <person name="Mikhailova N."/>
            <person name="Huntemann M."/>
            <person name="Pati A."/>
            <person name="Chen A."/>
            <person name="Palaniappan K."/>
            <person name="Land M."/>
            <person name="Hauser L."/>
            <person name="Brambilla E.M."/>
            <person name="Rohde M."/>
            <person name="Spring S."/>
            <person name="Gronow S."/>
            <person name="Goker M."/>
            <person name="Woyke T."/>
            <person name="Bristow J."/>
            <person name="Eisen J.A."/>
            <person name="Markowitz V."/>
            <person name="Hugenholtz P."/>
            <person name="Kyrpides N.C."/>
            <person name="Klenk H.P."/>
            <person name="Detter J.C."/>
        </authorList>
    </citation>
    <scope>NUCLEOTIDE SEQUENCE [LARGE SCALE GENOMIC DNA]</scope>
    <source>
        <strain evidence="11">ATCC BAA-1237 / DSM 17374 / SPN1</strain>
    </source>
</reference>
<evidence type="ECO:0000256" key="5">
    <source>
        <dbReference type="ARBA" id="ARBA00022438"/>
    </source>
</evidence>
<dbReference type="Pfam" id="PF02073">
    <property type="entry name" value="Peptidase_M29"/>
    <property type="match status" value="1"/>
</dbReference>
<dbReference type="SUPFAM" id="SSF144052">
    <property type="entry name" value="Thermophilic metalloprotease-like"/>
    <property type="match status" value="1"/>
</dbReference>
<dbReference type="InterPro" id="IPR035097">
    <property type="entry name" value="M29_N-terminal"/>
</dbReference>
<evidence type="ECO:0000256" key="8">
    <source>
        <dbReference type="ARBA" id="ARBA00022801"/>
    </source>
</evidence>
<evidence type="ECO:0000256" key="7">
    <source>
        <dbReference type="ARBA" id="ARBA00022723"/>
    </source>
</evidence>
<evidence type="ECO:0000256" key="3">
    <source>
        <dbReference type="ARBA" id="ARBA00001947"/>
    </source>
</evidence>
<evidence type="ECO:0000256" key="2">
    <source>
        <dbReference type="ARBA" id="ARBA00001946"/>
    </source>
</evidence>
<evidence type="ECO:0000256" key="9">
    <source>
        <dbReference type="ARBA" id="ARBA00023049"/>
    </source>
</evidence>
<name>F4GHB2_PARC1</name>
<dbReference type="PANTHER" id="PTHR34448:SF1">
    <property type="entry name" value="BLL6088 PROTEIN"/>
    <property type="match status" value="1"/>
</dbReference>
<keyword evidence="5 10" id="KW-0031">Aminopeptidase</keyword>
<dbReference type="InterPro" id="IPR052170">
    <property type="entry name" value="M29_Exopeptidase"/>
</dbReference>
<dbReference type="RefSeq" id="WP_013739407.1">
    <property type="nucleotide sequence ID" value="NC_015436.1"/>
</dbReference>
<comment type="cofactor">
    <cofactor evidence="2">
        <name>Mg(2+)</name>
        <dbReference type="ChEBI" id="CHEBI:18420"/>
    </cofactor>
</comment>
<dbReference type="GO" id="GO:0006508">
    <property type="term" value="P:proteolysis"/>
    <property type="evidence" value="ECO:0007669"/>
    <property type="project" value="UniProtKB-KW"/>
</dbReference>
<evidence type="ECO:0000313" key="11">
    <source>
        <dbReference type="Proteomes" id="UP000007939"/>
    </source>
</evidence>
<dbReference type="Proteomes" id="UP000007939">
    <property type="component" value="Chromosome"/>
</dbReference>
<comment type="cofactor">
    <cofactor evidence="3">
        <name>Zn(2+)</name>
        <dbReference type="ChEBI" id="CHEBI:29105"/>
    </cofactor>
</comment>
<dbReference type="AlphaFoldDB" id="F4GHB2"/>
<dbReference type="InterPro" id="IPR000787">
    <property type="entry name" value="Peptidase_M29"/>
</dbReference>
<organism evidence="10 11">
    <name type="scientific">Parasphaerochaeta coccoides (strain ATCC BAA-1237 / DSM 17374 / SPN1)</name>
    <name type="common">Sphaerochaeta coccoides</name>
    <dbReference type="NCBI Taxonomy" id="760011"/>
    <lineage>
        <taxon>Bacteria</taxon>
        <taxon>Pseudomonadati</taxon>
        <taxon>Spirochaetota</taxon>
        <taxon>Spirochaetia</taxon>
        <taxon>Spirochaetales</taxon>
        <taxon>Sphaerochaetaceae</taxon>
        <taxon>Parasphaerochaeta</taxon>
    </lineage>
</organism>
<keyword evidence="9" id="KW-0482">Metalloprotease</keyword>
<accession>F4GHB2</accession>
<evidence type="ECO:0000256" key="4">
    <source>
        <dbReference type="ARBA" id="ARBA00008236"/>
    </source>
</evidence>
<protein>
    <submittedName>
        <fullName evidence="10">Peptidase M29 aminopeptidase II</fullName>
    </submittedName>
</protein>
<dbReference type="GO" id="GO:0004177">
    <property type="term" value="F:aminopeptidase activity"/>
    <property type="evidence" value="ECO:0007669"/>
    <property type="project" value="UniProtKB-KW"/>
</dbReference>
<evidence type="ECO:0000256" key="1">
    <source>
        <dbReference type="ARBA" id="ARBA00001941"/>
    </source>
</evidence>
<keyword evidence="7" id="KW-0479">Metal-binding</keyword>
<comment type="similarity">
    <text evidence="4">Belongs to the peptidase M29 family.</text>
</comment>
<reference evidence="11" key="1">
    <citation type="submission" date="2011-04" db="EMBL/GenBank/DDBJ databases">
        <title>The complete genome of Spirochaeta coccoides DSM 17374.</title>
        <authorList>
            <person name="Lucas S."/>
            <person name="Copeland A."/>
            <person name="Lapidus A."/>
            <person name="Bruce D."/>
            <person name="Goodwin L."/>
            <person name="Pitluck S."/>
            <person name="Peters L."/>
            <person name="Kyrpides N."/>
            <person name="Mavromatis K."/>
            <person name="Pagani I."/>
            <person name="Ivanova N."/>
            <person name="Ovchinnikova G."/>
            <person name="Lu M."/>
            <person name="Detter J.C."/>
            <person name="Tapia R."/>
            <person name="Han C."/>
            <person name="Land M."/>
            <person name="Hauser L."/>
            <person name="Markowitz V."/>
            <person name="Cheng J.-F."/>
            <person name="Hugenholtz P."/>
            <person name="Woyke T."/>
            <person name="Wu D."/>
            <person name="Spring S."/>
            <person name="Schroeder M."/>
            <person name="Brambilla E."/>
            <person name="Klenk H.-P."/>
            <person name="Eisen J.A."/>
        </authorList>
    </citation>
    <scope>NUCLEOTIDE SEQUENCE [LARGE SCALE GENOMIC DNA]</scope>
    <source>
        <strain evidence="11">ATCC BAA-1237 / DSM 17374 / SPN1</strain>
    </source>
</reference>
<dbReference type="PANTHER" id="PTHR34448">
    <property type="entry name" value="AMINOPEPTIDASE"/>
    <property type="match status" value="1"/>
</dbReference>
<dbReference type="eggNOG" id="COG2309">
    <property type="taxonomic scope" value="Bacteria"/>
</dbReference>
<proteinExistence type="inferred from homology"/>
<sequence length="367" mass="40846">MNVTREKKLAALLVSHSVRLQKGESCLIEAIDLPVTMTEALIEAVYEAGGNPVVNVWSERIERAMVEGATEDSLKVWADVDSYRMKTVDAYIGIRGIANVRELASIPSQVALSSKLYNTPVHRDIRVPHTKWVVARFPTEIMAMQAGKSTREFEDFFYKVTTEVDYEDMARRFTEAKPFLDAVDKVRIIAPGTDLSFSVKGLGWIPCAGEMNIPDGEIYTAPVRTSVNGTIAYNCDSTYRGHKFSDVRFTFKDGKIVEAHADDDVLLTKILDSDEGARYVGEFALGVNPQVTEPMDNTLFDEKIRGSLHFTPGNAYDDCFNGNRSAVHWDLVQRQDAAVGGGEIWMDGVLVRKDGVFVHEALKVLNL</sequence>